<dbReference type="EC" id="2.7.7.7" evidence="3"/>
<accession>A0ABR3ERS3</accession>
<evidence type="ECO:0000256" key="1">
    <source>
        <dbReference type="SAM" id="MobiDB-lite"/>
    </source>
</evidence>
<feature type="region of interest" description="Disordered" evidence="1">
    <location>
        <begin position="281"/>
        <end position="437"/>
    </location>
</feature>
<feature type="compositionally biased region" description="Basic and acidic residues" evidence="1">
    <location>
        <begin position="220"/>
        <end position="241"/>
    </location>
</feature>
<dbReference type="GO" id="GO:0003887">
    <property type="term" value="F:DNA-directed DNA polymerase activity"/>
    <property type="evidence" value="ECO:0007669"/>
    <property type="project" value="UniProtKB-EC"/>
</dbReference>
<dbReference type="InterPro" id="IPR030559">
    <property type="entry name" value="PolZ_Rev3"/>
</dbReference>
<dbReference type="EMBL" id="JBAHYK010002198">
    <property type="protein sequence ID" value="KAL0565597.1"/>
    <property type="molecule type" value="Genomic_DNA"/>
</dbReference>
<dbReference type="SUPFAM" id="SSF53098">
    <property type="entry name" value="Ribonuclease H-like"/>
    <property type="match status" value="1"/>
</dbReference>
<feature type="region of interest" description="Disordered" evidence="1">
    <location>
        <begin position="220"/>
        <end position="257"/>
    </location>
</feature>
<keyword evidence="3" id="KW-0548">Nucleotidyltransferase</keyword>
<feature type="domain" description="DNA-directed DNA polymerase family B exonuclease" evidence="2">
    <location>
        <begin position="713"/>
        <end position="825"/>
    </location>
</feature>
<dbReference type="Gene3D" id="3.30.420.10">
    <property type="entry name" value="Ribonuclease H-like superfamily/Ribonuclease H"/>
    <property type="match status" value="1"/>
</dbReference>
<name>A0ABR3ERS3_9AGAR</name>
<reference evidence="3 4" key="1">
    <citation type="submission" date="2024-02" db="EMBL/GenBank/DDBJ databases">
        <title>A draft genome for the cacao thread blight pathogen Marasmius crinis-equi.</title>
        <authorList>
            <person name="Cohen S.P."/>
            <person name="Baruah I.K."/>
            <person name="Amoako-Attah I."/>
            <person name="Bukari Y."/>
            <person name="Meinhardt L.W."/>
            <person name="Bailey B.A."/>
        </authorList>
    </citation>
    <scope>NUCLEOTIDE SEQUENCE [LARGE SCALE GENOMIC DNA]</scope>
    <source>
        <strain evidence="3 4">GH-76</strain>
    </source>
</reference>
<evidence type="ECO:0000313" key="3">
    <source>
        <dbReference type="EMBL" id="KAL0565597.1"/>
    </source>
</evidence>
<evidence type="ECO:0000259" key="2">
    <source>
        <dbReference type="Pfam" id="PF03104"/>
    </source>
</evidence>
<feature type="compositionally biased region" description="Polar residues" evidence="1">
    <location>
        <begin position="334"/>
        <end position="345"/>
    </location>
</feature>
<dbReference type="InterPro" id="IPR012337">
    <property type="entry name" value="RNaseH-like_sf"/>
</dbReference>
<gene>
    <name evidence="3" type="primary">REV3_2</name>
    <name evidence="3" type="ORF">V5O48_016430</name>
</gene>
<proteinExistence type="predicted"/>
<keyword evidence="4" id="KW-1185">Reference proteome</keyword>
<evidence type="ECO:0000313" key="4">
    <source>
        <dbReference type="Proteomes" id="UP001465976"/>
    </source>
</evidence>
<protein>
    <submittedName>
        <fullName evidence="3">DNA polymerase zeta</fullName>
        <ecNumber evidence="3">2.7.7.7</ecNumber>
    </submittedName>
</protein>
<feature type="region of interest" description="Disordered" evidence="1">
    <location>
        <begin position="132"/>
        <end position="155"/>
    </location>
</feature>
<dbReference type="Proteomes" id="UP001465976">
    <property type="component" value="Unassembled WGS sequence"/>
</dbReference>
<organism evidence="3 4">
    <name type="scientific">Marasmius crinis-equi</name>
    <dbReference type="NCBI Taxonomy" id="585013"/>
    <lineage>
        <taxon>Eukaryota</taxon>
        <taxon>Fungi</taxon>
        <taxon>Dikarya</taxon>
        <taxon>Basidiomycota</taxon>
        <taxon>Agaricomycotina</taxon>
        <taxon>Agaricomycetes</taxon>
        <taxon>Agaricomycetidae</taxon>
        <taxon>Agaricales</taxon>
        <taxon>Marasmiineae</taxon>
        <taxon>Marasmiaceae</taxon>
        <taxon>Marasmius</taxon>
    </lineage>
</organism>
<dbReference type="Pfam" id="PF03104">
    <property type="entry name" value="DNA_pol_B_exo1"/>
    <property type="match status" value="1"/>
</dbReference>
<sequence length="882" mass="99495">MVVDPTSVSRVVTLLQSGTVMSTRFRTFENHLSFALQFLCDFGLYGCGWVELGNVLERGRNAEDEEALTPRFPVSPHFRQSRMPLEVDVAAYHILNRHRLTPRHMHHKLEIPAPPPPNEPFVPSVRELWEDERQRRSARGLNPSPEMPTVLSDVSRQSAGEWISEARWWDEIRKRMERDRGSGEPVTNYTERRGWENAVMSTFESIEALWEPEFKTWRPTRRNDAMSRDGADAKADSDESKPVPVEEGDEEAGVDVDVSVLETQHIDFNDAEWNDYEDEGLNELEREGEEQEEDADYGELEDNESVADDLSASSEEEGNGREDGGGDPDDVFSTDPQENEPSSSLFPDGFKEFPFNPREFSDNESDASDTSLNYWDPLCATPMDHKPMTVQQATDEQRQTSPSPPELTTLKRLRAEGEPEVPEPEVERAHKRSRTVKFDIVEQPDDESPPVQEASMNGTPTMKLNLQHRISRPSFKLTADTNLYNYASAPPTSTSLMNSLRDYGLPNRIYKAPHYSNELDAPAGPREYAGLVFELKGGDGIANLEEWVSRTDEQPQDSSLTMASNPSRPLPLSCFVGGWEYAGSPPSVKEVKKWLSSPEGAIVTKSRPNFRSQIKGPTQANIYGLKSTPIAIEAEGSRARQDMTVLSLEVFAPTGSGKLPDPKDDGESNPFSPPSLLLTVFEALFAAFYSFQTCDSQEPYHGVIVADPTGEYAKRLRGVHIRYVDSELELINEVLDVVLDLDPDLIMGWEVQNSSWGYLAARASQSFSLEVDELLARAPPRFRVSSEQYEARHTTTFYVAGRHVFNLWRIMRLEVTLGNYTFENVVFNVLGRRVPKYSPATITGWCRSQTPRHNLTFLQYFIGRTAINIDMLNQSEMLTKTA</sequence>
<keyword evidence="3" id="KW-0808">Transferase</keyword>
<dbReference type="InterPro" id="IPR006133">
    <property type="entry name" value="DNA-dir_DNA_pol_B_exonuc"/>
</dbReference>
<dbReference type="PANTHER" id="PTHR45812:SF1">
    <property type="entry name" value="DNA POLYMERASE ZETA CATALYTIC SUBUNIT"/>
    <property type="match status" value="1"/>
</dbReference>
<dbReference type="Gene3D" id="3.30.342.10">
    <property type="entry name" value="DNA Polymerase, chain B, domain 1"/>
    <property type="match status" value="1"/>
</dbReference>
<dbReference type="InterPro" id="IPR036397">
    <property type="entry name" value="RNaseH_sf"/>
</dbReference>
<dbReference type="PANTHER" id="PTHR45812">
    <property type="entry name" value="DNA POLYMERASE ZETA CATALYTIC SUBUNIT"/>
    <property type="match status" value="1"/>
</dbReference>
<feature type="compositionally biased region" description="Acidic residues" evidence="1">
    <location>
        <begin position="281"/>
        <end position="307"/>
    </location>
</feature>
<dbReference type="CDD" id="cd05778">
    <property type="entry name" value="DNA_polB_zeta_exo"/>
    <property type="match status" value="1"/>
</dbReference>
<comment type="caution">
    <text evidence="3">The sequence shown here is derived from an EMBL/GenBank/DDBJ whole genome shotgun (WGS) entry which is preliminary data.</text>
</comment>